<evidence type="ECO:0000256" key="2">
    <source>
        <dbReference type="SAM" id="MobiDB-lite"/>
    </source>
</evidence>
<feature type="signal peptide" evidence="3">
    <location>
        <begin position="1"/>
        <end position="17"/>
    </location>
</feature>
<keyword evidence="3" id="KW-0732">Signal</keyword>
<dbReference type="CDD" id="cd07185">
    <property type="entry name" value="OmpA_C-like"/>
    <property type="match status" value="1"/>
</dbReference>
<sequence length="196" mass="21045">MRKPLVIFCCVALSACASVPKPPTVNGKHRSQINDAETTELLKLRAESAEWHGQSHASPTSTAGVAATTRPLQSSPAPMARPALASHTYTVHFGYGSAAFEVPASLRAVLVPLARTAKRIEVRGRTDGQQFSVGDELVAFHRARAVRQFLIHNGVAPEKVDLNYVSAGDYAADNSTPAGRTQNRRVEIEVFSASLN</sequence>
<evidence type="ECO:0000313" key="6">
    <source>
        <dbReference type="Proteomes" id="UP001562159"/>
    </source>
</evidence>
<protein>
    <submittedName>
        <fullName evidence="5">OmpA family protein</fullName>
    </submittedName>
</protein>
<comment type="caution">
    <text evidence="5">The sequence shown here is derived from an EMBL/GenBank/DDBJ whole genome shotgun (WGS) entry which is preliminary data.</text>
</comment>
<dbReference type="InterPro" id="IPR006665">
    <property type="entry name" value="OmpA-like"/>
</dbReference>
<keyword evidence="1" id="KW-0472">Membrane</keyword>
<evidence type="ECO:0000313" key="5">
    <source>
        <dbReference type="EMBL" id="MEY2184382.1"/>
    </source>
</evidence>
<gene>
    <name evidence="5" type="ORF">AB7878_18395</name>
</gene>
<feature type="chain" id="PRO_5045886678" evidence="3">
    <location>
        <begin position="18"/>
        <end position="196"/>
    </location>
</feature>
<reference evidence="5 6" key="1">
    <citation type="submission" date="2024-07" db="EMBL/GenBank/DDBJ databases">
        <title>Molecular mechanisms and environmental adaptations of flagellar loss and biofilm growth of Rhodanobacter under environmental stress.</title>
        <authorList>
            <person name="Chen M."/>
        </authorList>
    </citation>
    <scope>NUCLEOTIDE SEQUENCE [LARGE SCALE GENOMIC DNA]</scope>
    <source>
        <strain evidence="5 6">RS22</strain>
    </source>
</reference>
<feature type="domain" description="OmpA-like" evidence="4">
    <location>
        <begin position="80"/>
        <end position="194"/>
    </location>
</feature>
<dbReference type="EMBL" id="JBGBPY010000002">
    <property type="protein sequence ID" value="MEY2184382.1"/>
    <property type="molecule type" value="Genomic_DNA"/>
</dbReference>
<feature type="region of interest" description="Disordered" evidence="2">
    <location>
        <begin position="48"/>
        <end position="79"/>
    </location>
</feature>
<evidence type="ECO:0000259" key="4">
    <source>
        <dbReference type="PROSITE" id="PS51123"/>
    </source>
</evidence>
<keyword evidence="6" id="KW-1185">Reference proteome</keyword>
<name>A0ABV4AVG1_9GAMM</name>
<dbReference type="Pfam" id="PF00691">
    <property type="entry name" value="OmpA"/>
    <property type="match status" value="1"/>
</dbReference>
<dbReference type="InterPro" id="IPR036737">
    <property type="entry name" value="OmpA-like_sf"/>
</dbReference>
<dbReference type="PROSITE" id="PS51123">
    <property type="entry name" value="OMPA_2"/>
    <property type="match status" value="1"/>
</dbReference>
<evidence type="ECO:0000256" key="3">
    <source>
        <dbReference type="SAM" id="SignalP"/>
    </source>
</evidence>
<dbReference type="Gene3D" id="3.30.1330.60">
    <property type="entry name" value="OmpA-like domain"/>
    <property type="match status" value="1"/>
</dbReference>
<accession>A0ABV4AVG1</accession>
<evidence type="ECO:0000256" key="1">
    <source>
        <dbReference type="PROSITE-ProRule" id="PRU00473"/>
    </source>
</evidence>
<proteinExistence type="predicted"/>
<dbReference type="PROSITE" id="PS51257">
    <property type="entry name" value="PROKAR_LIPOPROTEIN"/>
    <property type="match status" value="1"/>
</dbReference>
<dbReference type="SUPFAM" id="SSF103088">
    <property type="entry name" value="OmpA-like"/>
    <property type="match status" value="1"/>
</dbReference>
<dbReference type="Proteomes" id="UP001562159">
    <property type="component" value="Unassembled WGS sequence"/>
</dbReference>
<organism evidence="5 6">
    <name type="scientific">Rhodanobacter humi</name>
    <dbReference type="NCBI Taxonomy" id="1888173"/>
    <lineage>
        <taxon>Bacteria</taxon>
        <taxon>Pseudomonadati</taxon>
        <taxon>Pseudomonadota</taxon>
        <taxon>Gammaproteobacteria</taxon>
        <taxon>Lysobacterales</taxon>
        <taxon>Rhodanobacteraceae</taxon>
        <taxon>Rhodanobacter</taxon>
    </lineage>
</organism>